<protein>
    <recommendedName>
        <fullName evidence="3">Halobacterial output domain-containing protein</fullName>
    </recommendedName>
</protein>
<keyword evidence="2" id="KW-1185">Reference proteome</keyword>
<evidence type="ECO:0008006" key="3">
    <source>
        <dbReference type="Google" id="ProtNLM"/>
    </source>
</evidence>
<dbReference type="EMBL" id="JAOPKB010000003">
    <property type="protein sequence ID" value="MCU4972494.1"/>
    <property type="molecule type" value="Genomic_DNA"/>
</dbReference>
<sequence>MSKGIDQIADSLGDVVTDGDLENVRIAAVEEYRESVDVVLELPSCDRFAHRLEKPPVWGSNCALSTVLEAFELGRDDLSELTGERVPCTREVTDGSLTIEIDVDALGEQRTTRAVTPDGFGELEL</sequence>
<gene>
    <name evidence="1" type="ORF">OB955_07055</name>
</gene>
<accession>A0ABT2QC39</accession>
<evidence type="ECO:0000313" key="2">
    <source>
        <dbReference type="Proteomes" id="UP001320972"/>
    </source>
</evidence>
<dbReference type="RefSeq" id="WP_338007388.1">
    <property type="nucleotide sequence ID" value="NZ_JAOPKB010000003.1"/>
</dbReference>
<evidence type="ECO:0000313" key="1">
    <source>
        <dbReference type="EMBL" id="MCU4972494.1"/>
    </source>
</evidence>
<comment type="caution">
    <text evidence="1">The sequence shown here is derived from an EMBL/GenBank/DDBJ whole genome shotgun (WGS) entry which is preliminary data.</text>
</comment>
<reference evidence="1 2" key="1">
    <citation type="submission" date="2022-09" db="EMBL/GenBank/DDBJ databases">
        <title>Enrichment on poylsaccharides allowed isolation of novel metabolic and taxonomic groups of Haloarchaea.</title>
        <authorList>
            <person name="Sorokin D.Y."/>
            <person name="Elcheninov A.G."/>
            <person name="Khizhniak T.V."/>
            <person name="Kolganova T.V."/>
            <person name="Kublanov I.V."/>
        </authorList>
    </citation>
    <scope>NUCLEOTIDE SEQUENCE [LARGE SCALE GENOMIC DNA]</scope>
    <source>
        <strain evidence="1 2">AArc-m2/3/4</strain>
    </source>
</reference>
<proteinExistence type="predicted"/>
<organism evidence="1 2">
    <name type="scientific">Natronoglomus mannanivorans</name>
    <dbReference type="NCBI Taxonomy" id="2979990"/>
    <lineage>
        <taxon>Archaea</taxon>
        <taxon>Methanobacteriati</taxon>
        <taxon>Methanobacteriota</taxon>
        <taxon>Stenosarchaea group</taxon>
        <taxon>Halobacteria</taxon>
        <taxon>Halobacteriales</taxon>
        <taxon>Natrialbaceae</taxon>
        <taxon>Natronoglomus</taxon>
    </lineage>
</organism>
<dbReference type="Proteomes" id="UP001320972">
    <property type="component" value="Unassembled WGS sequence"/>
</dbReference>
<name>A0ABT2QC39_9EURY</name>